<reference evidence="3" key="1">
    <citation type="submission" date="2023-01" db="EMBL/GenBank/DDBJ databases">
        <title>Key to firefly adult light organ development and bioluminescence: homeobox transcription factors regulate luciferase expression and transportation to peroxisome.</title>
        <authorList>
            <person name="Fu X."/>
        </authorList>
    </citation>
    <scope>NUCLEOTIDE SEQUENCE [LARGE SCALE GENOMIC DNA]</scope>
</reference>
<organism evidence="2 3">
    <name type="scientific">Aquatica leii</name>
    <dbReference type="NCBI Taxonomy" id="1421715"/>
    <lineage>
        <taxon>Eukaryota</taxon>
        <taxon>Metazoa</taxon>
        <taxon>Ecdysozoa</taxon>
        <taxon>Arthropoda</taxon>
        <taxon>Hexapoda</taxon>
        <taxon>Insecta</taxon>
        <taxon>Pterygota</taxon>
        <taxon>Neoptera</taxon>
        <taxon>Endopterygota</taxon>
        <taxon>Coleoptera</taxon>
        <taxon>Polyphaga</taxon>
        <taxon>Elateriformia</taxon>
        <taxon>Elateroidea</taxon>
        <taxon>Lampyridae</taxon>
        <taxon>Luciolinae</taxon>
        <taxon>Aquatica</taxon>
    </lineage>
</organism>
<feature type="transmembrane region" description="Helical" evidence="1">
    <location>
        <begin position="47"/>
        <end position="65"/>
    </location>
</feature>
<dbReference type="Proteomes" id="UP001353858">
    <property type="component" value="Unassembled WGS sequence"/>
</dbReference>
<evidence type="ECO:0000256" key="1">
    <source>
        <dbReference type="SAM" id="Phobius"/>
    </source>
</evidence>
<protein>
    <submittedName>
        <fullName evidence="2">Uncharacterized protein</fullName>
    </submittedName>
</protein>
<comment type="caution">
    <text evidence="2">The sequence shown here is derived from an EMBL/GenBank/DDBJ whole genome shotgun (WGS) entry which is preliminary data.</text>
</comment>
<keyword evidence="1" id="KW-1133">Transmembrane helix</keyword>
<accession>A0AAN7P9Y9</accession>
<sequence>MILGVTLLQIEVVLRIKVNQYTCNSFIFKNKTKILPLAILNPTVHNGYSLCIGLYVLFHMCYAFPMRITR</sequence>
<proteinExistence type="predicted"/>
<gene>
    <name evidence="2" type="ORF">RN001_000441</name>
</gene>
<dbReference type="EMBL" id="JARPUR010000001">
    <property type="protein sequence ID" value="KAK4884170.1"/>
    <property type="molecule type" value="Genomic_DNA"/>
</dbReference>
<keyword evidence="1" id="KW-0812">Transmembrane</keyword>
<name>A0AAN7P9Y9_9COLE</name>
<keyword evidence="3" id="KW-1185">Reference proteome</keyword>
<evidence type="ECO:0000313" key="2">
    <source>
        <dbReference type="EMBL" id="KAK4884170.1"/>
    </source>
</evidence>
<dbReference type="AlphaFoldDB" id="A0AAN7P9Y9"/>
<keyword evidence="1" id="KW-0472">Membrane</keyword>
<evidence type="ECO:0000313" key="3">
    <source>
        <dbReference type="Proteomes" id="UP001353858"/>
    </source>
</evidence>